<gene>
    <name evidence="2" type="ORF">BOTBODRAFT_33027</name>
</gene>
<feature type="compositionally biased region" description="Pro residues" evidence="1">
    <location>
        <begin position="89"/>
        <end position="101"/>
    </location>
</feature>
<sequence length="154" mass="16353">MFSTIISSSVVDDVFTVARPAQKSRAGAVPCTPPRPTSTSRVPPARPRVQRTVHYALPGEKQARAALPALPWASTGAPSTPRPAATSPVAPPPRPRAPPAPRKAHAYHVSKEAAAMAAREASAAQLPRPRFVHQFEGAGSPIVDYAGLRRELKF</sequence>
<name>A0A067MHP4_BOTB1</name>
<evidence type="ECO:0000256" key="1">
    <source>
        <dbReference type="SAM" id="MobiDB-lite"/>
    </source>
</evidence>
<proteinExistence type="predicted"/>
<keyword evidence="3" id="KW-1185">Reference proteome</keyword>
<dbReference type="InParanoid" id="A0A067MHP4"/>
<evidence type="ECO:0000313" key="2">
    <source>
        <dbReference type="EMBL" id="KDQ14240.1"/>
    </source>
</evidence>
<organism evidence="2 3">
    <name type="scientific">Botryobasidium botryosum (strain FD-172 SS1)</name>
    <dbReference type="NCBI Taxonomy" id="930990"/>
    <lineage>
        <taxon>Eukaryota</taxon>
        <taxon>Fungi</taxon>
        <taxon>Dikarya</taxon>
        <taxon>Basidiomycota</taxon>
        <taxon>Agaricomycotina</taxon>
        <taxon>Agaricomycetes</taxon>
        <taxon>Cantharellales</taxon>
        <taxon>Botryobasidiaceae</taxon>
        <taxon>Botryobasidium</taxon>
    </lineage>
</organism>
<dbReference type="Proteomes" id="UP000027195">
    <property type="component" value="Unassembled WGS sequence"/>
</dbReference>
<evidence type="ECO:0000313" key="3">
    <source>
        <dbReference type="Proteomes" id="UP000027195"/>
    </source>
</evidence>
<feature type="region of interest" description="Disordered" evidence="1">
    <location>
        <begin position="20"/>
        <end position="108"/>
    </location>
</feature>
<feature type="compositionally biased region" description="Low complexity" evidence="1">
    <location>
        <begin position="73"/>
        <end position="88"/>
    </location>
</feature>
<dbReference type="AlphaFoldDB" id="A0A067MHP4"/>
<reference evidence="3" key="1">
    <citation type="journal article" date="2014" name="Proc. Natl. Acad. Sci. U.S.A.">
        <title>Extensive sampling of basidiomycete genomes demonstrates inadequacy of the white-rot/brown-rot paradigm for wood decay fungi.</title>
        <authorList>
            <person name="Riley R."/>
            <person name="Salamov A.A."/>
            <person name="Brown D.W."/>
            <person name="Nagy L.G."/>
            <person name="Floudas D."/>
            <person name="Held B.W."/>
            <person name="Levasseur A."/>
            <person name="Lombard V."/>
            <person name="Morin E."/>
            <person name="Otillar R."/>
            <person name="Lindquist E.A."/>
            <person name="Sun H."/>
            <person name="LaButti K.M."/>
            <person name="Schmutz J."/>
            <person name="Jabbour D."/>
            <person name="Luo H."/>
            <person name="Baker S.E."/>
            <person name="Pisabarro A.G."/>
            <person name="Walton J.D."/>
            <person name="Blanchette R.A."/>
            <person name="Henrissat B."/>
            <person name="Martin F."/>
            <person name="Cullen D."/>
            <person name="Hibbett D.S."/>
            <person name="Grigoriev I.V."/>
        </authorList>
    </citation>
    <scope>NUCLEOTIDE SEQUENCE [LARGE SCALE GENOMIC DNA]</scope>
    <source>
        <strain evidence="3">FD-172 SS1</strain>
    </source>
</reference>
<dbReference type="EMBL" id="KL198039">
    <property type="protein sequence ID" value="KDQ14240.1"/>
    <property type="molecule type" value="Genomic_DNA"/>
</dbReference>
<accession>A0A067MHP4</accession>
<dbReference type="HOGENOM" id="CLU_114176_0_0_1"/>
<protein>
    <submittedName>
        <fullName evidence="2">Uncharacterized protein</fullName>
    </submittedName>
</protein>